<feature type="non-terminal residue" evidence="1">
    <location>
        <position position="110"/>
    </location>
</feature>
<protein>
    <recommendedName>
        <fullName evidence="3">EB domain-containing protein</fullName>
    </recommendedName>
</protein>
<name>A0ABY7EFS9_MYAAR</name>
<dbReference type="EMBL" id="CP111017">
    <property type="protein sequence ID" value="WAR07538.1"/>
    <property type="molecule type" value="Genomic_DNA"/>
</dbReference>
<evidence type="ECO:0008006" key="3">
    <source>
        <dbReference type="Google" id="ProtNLM"/>
    </source>
</evidence>
<reference evidence="1" key="1">
    <citation type="submission" date="2022-11" db="EMBL/GenBank/DDBJ databases">
        <title>Centuries of genome instability and evolution in soft-shell clam transmissible cancer (bioRxiv).</title>
        <authorList>
            <person name="Hart S.F.M."/>
            <person name="Yonemitsu M.A."/>
            <person name="Giersch R.M."/>
            <person name="Beal B.F."/>
            <person name="Arriagada G."/>
            <person name="Davis B.W."/>
            <person name="Ostrander E.A."/>
            <person name="Goff S.P."/>
            <person name="Metzger M.J."/>
        </authorList>
    </citation>
    <scope>NUCLEOTIDE SEQUENCE</scope>
    <source>
        <strain evidence="1">MELC-2E11</strain>
        <tissue evidence="1">Siphon/mantle</tissue>
    </source>
</reference>
<gene>
    <name evidence="1" type="ORF">MAR_017496</name>
</gene>
<evidence type="ECO:0000313" key="2">
    <source>
        <dbReference type="Proteomes" id="UP001164746"/>
    </source>
</evidence>
<accession>A0ABY7EFS9</accession>
<sequence>MFRYIHDGYLMYDISCDQRQEFICQNQRLGEGCVNTSECNANNSICSGGVCDCQDGYYQDMNTDTCILIGGTGSQCRTSGDCVTKGALCTNNFCSCMTGFYDHESQRCDA</sequence>
<dbReference type="Proteomes" id="UP001164746">
    <property type="component" value="Chromosome 6"/>
</dbReference>
<proteinExistence type="predicted"/>
<keyword evidence="2" id="KW-1185">Reference proteome</keyword>
<organism evidence="1 2">
    <name type="scientific">Mya arenaria</name>
    <name type="common">Soft-shell clam</name>
    <dbReference type="NCBI Taxonomy" id="6604"/>
    <lineage>
        <taxon>Eukaryota</taxon>
        <taxon>Metazoa</taxon>
        <taxon>Spiralia</taxon>
        <taxon>Lophotrochozoa</taxon>
        <taxon>Mollusca</taxon>
        <taxon>Bivalvia</taxon>
        <taxon>Autobranchia</taxon>
        <taxon>Heteroconchia</taxon>
        <taxon>Euheterodonta</taxon>
        <taxon>Imparidentia</taxon>
        <taxon>Neoheterodontei</taxon>
        <taxon>Myida</taxon>
        <taxon>Myoidea</taxon>
        <taxon>Myidae</taxon>
        <taxon>Mya</taxon>
    </lineage>
</organism>
<evidence type="ECO:0000313" key="1">
    <source>
        <dbReference type="EMBL" id="WAR07538.1"/>
    </source>
</evidence>